<accession>A0A9P4P107</accession>
<evidence type="ECO:0000256" key="1">
    <source>
        <dbReference type="ARBA" id="ARBA00004141"/>
    </source>
</evidence>
<evidence type="ECO:0000256" key="3">
    <source>
        <dbReference type="ARBA" id="ARBA00022989"/>
    </source>
</evidence>
<comment type="subcellular location">
    <subcellularLocation>
        <location evidence="1">Membrane</location>
        <topology evidence="1">Multi-pass membrane protein</topology>
    </subcellularLocation>
</comment>
<comment type="caution">
    <text evidence="6">The sequence shown here is derived from an EMBL/GenBank/DDBJ whole genome shotgun (WGS) entry which is preliminary data.</text>
</comment>
<name>A0A9P4P107_9PEZI</name>
<dbReference type="Pfam" id="PF01544">
    <property type="entry name" value="CorA"/>
    <property type="match status" value="1"/>
</dbReference>
<keyword evidence="4 5" id="KW-0472">Membrane</keyword>
<dbReference type="Gene3D" id="1.20.58.340">
    <property type="entry name" value="Magnesium transport protein CorA, transmembrane region"/>
    <property type="match status" value="1"/>
</dbReference>
<evidence type="ECO:0000256" key="4">
    <source>
        <dbReference type="ARBA" id="ARBA00023136"/>
    </source>
</evidence>
<evidence type="ECO:0000313" key="6">
    <source>
        <dbReference type="EMBL" id="KAF2436224.1"/>
    </source>
</evidence>
<dbReference type="Proteomes" id="UP000800235">
    <property type="component" value="Unassembled WGS sequence"/>
</dbReference>
<keyword evidence="7" id="KW-1185">Reference proteome</keyword>
<protein>
    <submittedName>
        <fullName evidence="6">Uncharacterized protein</fullName>
    </submittedName>
</protein>
<evidence type="ECO:0000256" key="5">
    <source>
        <dbReference type="SAM" id="Phobius"/>
    </source>
</evidence>
<proteinExistence type="predicted"/>
<evidence type="ECO:0000313" key="7">
    <source>
        <dbReference type="Proteomes" id="UP000800235"/>
    </source>
</evidence>
<keyword evidence="3 5" id="KW-1133">Transmembrane helix</keyword>
<organism evidence="6 7">
    <name type="scientific">Tothia fuscella</name>
    <dbReference type="NCBI Taxonomy" id="1048955"/>
    <lineage>
        <taxon>Eukaryota</taxon>
        <taxon>Fungi</taxon>
        <taxon>Dikarya</taxon>
        <taxon>Ascomycota</taxon>
        <taxon>Pezizomycotina</taxon>
        <taxon>Dothideomycetes</taxon>
        <taxon>Pleosporomycetidae</taxon>
        <taxon>Venturiales</taxon>
        <taxon>Cylindrosympodiaceae</taxon>
        <taxon>Tothia</taxon>
    </lineage>
</organism>
<dbReference type="SUPFAM" id="SSF144083">
    <property type="entry name" value="Magnesium transport protein CorA, transmembrane region"/>
    <property type="match status" value="1"/>
</dbReference>
<dbReference type="GO" id="GO:0046873">
    <property type="term" value="F:metal ion transmembrane transporter activity"/>
    <property type="evidence" value="ECO:0007669"/>
    <property type="project" value="InterPro"/>
</dbReference>
<keyword evidence="2 5" id="KW-0812">Transmembrane</keyword>
<feature type="transmembrane region" description="Helical" evidence="5">
    <location>
        <begin position="129"/>
        <end position="149"/>
    </location>
</feature>
<gene>
    <name evidence="6" type="ORF">EJ08DRAFT_231807</name>
</gene>
<dbReference type="GO" id="GO:0016020">
    <property type="term" value="C:membrane"/>
    <property type="evidence" value="ECO:0007669"/>
    <property type="project" value="UniProtKB-SubCell"/>
</dbReference>
<sequence length="162" mass="18157">MTMSEHFIKMPTNSDETLLPFDNASIRARARHEKKRTQSKLCHQRRLCETFMQPFDNLIQMMISYSTAQITERLDRGRQVAEQLGKIGIVVAVITGFVAPLSLITGYYGMNVKEFTPEADLSLFDVWQIGTPIILVSVVGVTVLGLWILTGQKRLPTGTITG</sequence>
<dbReference type="InterPro" id="IPR002523">
    <property type="entry name" value="MgTranspt_CorA/ZnTranspt_ZntB"/>
</dbReference>
<feature type="transmembrane region" description="Helical" evidence="5">
    <location>
        <begin position="87"/>
        <end position="109"/>
    </location>
</feature>
<dbReference type="OrthoDB" id="3941296at2759"/>
<dbReference type="InterPro" id="IPR045863">
    <property type="entry name" value="CorA_TM1_TM2"/>
</dbReference>
<reference evidence="6" key="1">
    <citation type="journal article" date="2020" name="Stud. Mycol.">
        <title>101 Dothideomycetes genomes: a test case for predicting lifestyles and emergence of pathogens.</title>
        <authorList>
            <person name="Haridas S."/>
            <person name="Albert R."/>
            <person name="Binder M."/>
            <person name="Bloem J."/>
            <person name="Labutti K."/>
            <person name="Salamov A."/>
            <person name="Andreopoulos B."/>
            <person name="Baker S."/>
            <person name="Barry K."/>
            <person name="Bills G."/>
            <person name="Bluhm B."/>
            <person name="Cannon C."/>
            <person name="Castanera R."/>
            <person name="Culley D."/>
            <person name="Daum C."/>
            <person name="Ezra D."/>
            <person name="Gonzalez J."/>
            <person name="Henrissat B."/>
            <person name="Kuo A."/>
            <person name="Liang C."/>
            <person name="Lipzen A."/>
            <person name="Lutzoni F."/>
            <person name="Magnuson J."/>
            <person name="Mondo S."/>
            <person name="Nolan M."/>
            <person name="Ohm R."/>
            <person name="Pangilinan J."/>
            <person name="Park H.-J."/>
            <person name="Ramirez L."/>
            <person name="Alfaro M."/>
            <person name="Sun H."/>
            <person name="Tritt A."/>
            <person name="Yoshinaga Y."/>
            <person name="Zwiers L.-H."/>
            <person name="Turgeon B."/>
            <person name="Goodwin S."/>
            <person name="Spatafora J."/>
            <person name="Crous P."/>
            <person name="Grigoriev I."/>
        </authorList>
    </citation>
    <scope>NUCLEOTIDE SEQUENCE</scope>
    <source>
        <strain evidence="6">CBS 130266</strain>
    </source>
</reference>
<evidence type="ECO:0000256" key="2">
    <source>
        <dbReference type="ARBA" id="ARBA00022692"/>
    </source>
</evidence>
<dbReference type="EMBL" id="MU007011">
    <property type="protein sequence ID" value="KAF2436224.1"/>
    <property type="molecule type" value="Genomic_DNA"/>
</dbReference>
<dbReference type="AlphaFoldDB" id="A0A9P4P107"/>